<evidence type="ECO:0000256" key="1">
    <source>
        <dbReference type="SAM" id="MobiDB-lite"/>
    </source>
</evidence>
<feature type="region of interest" description="Disordered" evidence="1">
    <location>
        <begin position="431"/>
        <end position="511"/>
    </location>
</feature>
<dbReference type="PANTHER" id="PTHR22736:SF2">
    <property type="entry name" value="COILED-COIL DOMAIN-CONTAINING PROTEIN 66"/>
    <property type="match status" value="1"/>
</dbReference>
<dbReference type="PANTHER" id="PTHR22736">
    <property type="entry name" value="COILED-COIL DOMAIN-CONTAINING PROTEIN 66"/>
    <property type="match status" value="1"/>
</dbReference>
<dbReference type="GeneID" id="106468254"/>
<name>A0ABM1T8T6_LIMPO</name>
<feature type="region of interest" description="Disordered" evidence="1">
    <location>
        <begin position="199"/>
        <end position="226"/>
    </location>
</feature>
<feature type="region of interest" description="Disordered" evidence="1">
    <location>
        <begin position="691"/>
        <end position="733"/>
    </location>
</feature>
<feature type="compositionally biased region" description="Polar residues" evidence="1">
    <location>
        <begin position="501"/>
        <end position="511"/>
    </location>
</feature>
<gene>
    <name evidence="3" type="primary">LOC106468254</name>
</gene>
<keyword evidence="2" id="KW-1185">Reference proteome</keyword>
<feature type="compositionally biased region" description="Basic and acidic residues" evidence="1">
    <location>
        <begin position="476"/>
        <end position="500"/>
    </location>
</feature>
<proteinExistence type="predicted"/>
<feature type="region of interest" description="Disordered" evidence="1">
    <location>
        <begin position="861"/>
        <end position="902"/>
    </location>
</feature>
<dbReference type="InterPro" id="IPR039183">
    <property type="entry name" value="CCD66"/>
</dbReference>
<organism evidence="2 3">
    <name type="scientific">Limulus polyphemus</name>
    <name type="common">Atlantic horseshoe crab</name>
    <dbReference type="NCBI Taxonomy" id="6850"/>
    <lineage>
        <taxon>Eukaryota</taxon>
        <taxon>Metazoa</taxon>
        <taxon>Ecdysozoa</taxon>
        <taxon>Arthropoda</taxon>
        <taxon>Chelicerata</taxon>
        <taxon>Merostomata</taxon>
        <taxon>Xiphosura</taxon>
        <taxon>Limulidae</taxon>
        <taxon>Limulus</taxon>
    </lineage>
</organism>
<sequence length="932" mass="104696">MGPESLTSNYKNILSCITSLNNTTVDRSTEETVTLTKAQLRALLDVIGQTRSLSLDIGENKNSDGNKKDEGGVMDMNSNYYTYQRTDDGGLPNWAHRNSTPGFLPNPTSPCRISASSPPLNNSATFPRRRSFSQPEIAGQALSKVEQKRLQWEREREEMQVYDPWGKPGAGAPLQRHNSVAVVGPTPSSQLVVVHTSCSQPTVSSRNSASTTSGGHSIASYASPSQTYSRHIPPILRSSLPFGPNSNNVAGEDVEHQQREWVHVLGKQREEQRQRRALEHQQNLMSPSPEGAWFNVFKDTTDARPSSLSGGPAHLATSDLTTVVQLPVGFPQKEIQDCPLLSTSVPEREHSEQRCVSMGLSAVGYHIPSAISSPFRCFLKEAHLGLMFVPAPLLFRCGILAILYAVEQEERKRQVLLDAVNQAQAAAEADKKARKAQRLGRQKVVSDSDETNSLSHYHAQNNHSYNPNDGALSDPELARHTDSPLHASRSEIEDSSEKTPRYTQQMARVQPVQTVEHQWASDNNLTQDTSGSTNREFAVQTTNSTSATVVHSPYIENRILTPSKHRLRAKQVELLGREFGTQTETDTSEKWLTDNVDADSTTSSEVHPYRKKFHRVQHSKPTKASRKVFERNFDDPRDRPKWNANQPEKSFVKMTERDPNFHRRKKMQELRKQHWERERAYQEAMAEARRSVISTRKTRKNIHLSQAPLSSEGEGGQESSSDVENRPAPFYRSNLPPVLAIRKDLIPSHIRPGLVDDFNREDCGPTTNNQALSSGYFSDNVYSRKLSETPEFPPIRRRWYSQENFNPPPPVIEDPRSISPPVPAIQKKLMGSSMEELSSGFTPRRKWSDQDNFNLGGMAISQPVAHRRTSQDSRSDLVPEDPLRGDPLVNPETVTGRPTPRQDRILQQLSSLRQGLMEKQKELEMLFRTKTS</sequence>
<protein>
    <submittedName>
        <fullName evidence="3">Coiled-coil domain-containing protein 66-like</fullName>
    </submittedName>
</protein>
<feature type="compositionally biased region" description="Basic and acidic residues" evidence="1">
    <location>
        <begin position="869"/>
        <end position="884"/>
    </location>
</feature>
<feature type="compositionally biased region" description="Basic residues" evidence="1">
    <location>
        <begin position="432"/>
        <end position="441"/>
    </location>
</feature>
<feature type="compositionally biased region" description="Polar residues" evidence="1">
    <location>
        <begin position="451"/>
        <end position="467"/>
    </location>
</feature>
<dbReference type="Proteomes" id="UP000694941">
    <property type="component" value="Unplaced"/>
</dbReference>
<evidence type="ECO:0000313" key="2">
    <source>
        <dbReference type="Proteomes" id="UP000694941"/>
    </source>
</evidence>
<evidence type="ECO:0000313" key="3">
    <source>
        <dbReference type="RefSeq" id="XP_022252292.1"/>
    </source>
</evidence>
<dbReference type="RefSeq" id="XP_022252292.1">
    <property type="nucleotide sequence ID" value="XM_022396584.1"/>
</dbReference>
<accession>A0ABM1T8T6</accession>
<reference evidence="3" key="1">
    <citation type="submission" date="2025-08" db="UniProtKB">
        <authorList>
            <consortium name="RefSeq"/>
        </authorList>
    </citation>
    <scope>IDENTIFICATION</scope>
    <source>
        <tissue evidence="3">Muscle</tissue>
    </source>
</reference>